<evidence type="ECO:0000256" key="5">
    <source>
        <dbReference type="HAMAP-Rule" id="MF_00528"/>
    </source>
</evidence>
<dbReference type="SUPFAM" id="SSF52972">
    <property type="entry name" value="ITPase-like"/>
    <property type="match status" value="1"/>
</dbReference>
<dbReference type="Gene3D" id="3.90.950.10">
    <property type="match status" value="1"/>
</dbReference>
<keyword evidence="7" id="KW-1185">Reference proteome</keyword>
<sequence length="197" mass="21408">MNMQNNPILVLASSSVTRRALLDRLGLPYQIDKPDIDERVHEHEAADAACLRLAREKARAVAERHPGSVVIGSDQLVSCNGRIMGKPHDMPRATEQLRFMSGKAVYFHVSVAVIDAHGALQEHSETVTAQLRILSDSEIQHYLNREQPFGSAGSMKSEGLGTALLDSMQSDDPTAILGLPLIATLRLLRAAGINPLS</sequence>
<dbReference type="CDD" id="cd00555">
    <property type="entry name" value="Maf"/>
    <property type="match status" value="1"/>
</dbReference>
<dbReference type="GO" id="GO:0047429">
    <property type="term" value="F:nucleoside triphosphate diphosphatase activity"/>
    <property type="evidence" value="ECO:0007669"/>
    <property type="project" value="UniProtKB-EC"/>
</dbReference>
<dbReference type="PANTHER" id="PTHR43213">
    <property type="entry name" value="BIFUNCTIONAL DTTP/UTP PYROPHOSPHATASE/METHYLTRANSFERASE PROTEIN-RELATED"/>
    <property type="match status" value="1"/>
</dbReference>
<dbReference type="STRING" id="555778.Hneap_1810"/>
<gene>
    <name evidence="6" type="ordered locus">Hneap_1810</name>
</gene>
<evidence type="ECO:0000256" key="1">
    <source>
        <dbReference type="ARBA" id="ARBA00004496"/>
    </source>
</evidence>
<dbReference type="GO" id="GO:0005737">
    <property type="term" value="C:cytoplasm"/>
    <property type="evidence" value="ECO:0007669"/>
    <property type="project" value="UniProtKB-SubCell"/>
</dbReference>
<proteinExistence type="inferred from homology"/>
<dbReference type="HOGENOM" id="CLU_040416_1_0_6"/>
<dbReference type="InterPro" id="IPR003697">
    <property type="entry name" value="Maf-like"/>
</dbReference>
<keyword evidence="3 5" id="KW-0378">Hydrolase</keyword>
<protein>
    <recommendedName>
        <fullName evidence="5">Nucleoside triphosphate pyrophosphatase</fullName>
        <ecNumber evidence="5">3.6.1.9</ecNumber>
    </recommendedName>
    <alternativeName>
        <fullName evidence="5">Nucleotide pyrophosphatase</fullName>
        <shortName evidence="5">Nucleotide PPase</shortName>
    </alternativeName>
</protein>
<dbReference type="EC" id="3.6.1.9" evidence="5"/>
<comment type="catalytic activity">
    <reaction evidence="5">
        <text>a ribonucleoside 5'-triphosphate + H2O = a ribonucleoside 5'-phosphate + diphosphate + H(+)</text>
        <dbReference type="Rhea" id="RHEA:23996"/>
        <dbReference type="ChEBI" id="CHEBI:15377"/>
        <dbReference type="ChEBI" id="CHEBI:15378"/>
        <dbReference type="ChEBI" id="CHEBI:33019"/>
        <dbReference type="ChEBI" id="CHEBI:58043"/>
        <dbReference type="ChEBI" id="CHEBI:61557"/>
        <dbReference type="EC" id="3.6.1.9"/>
    </reaction>
</comment>
<dbReference type="AlphaFoldDB" id="D0L1R0"/>
<evidence type="ECO:0000256" key="3">
    <source>
        <dbReference type="ARBA" id="ARBA00022801"/>
    </source>
</evidence>
<name>D0L1R0_HALNC</name>
<comment type="similarity">
    <text evidence="5">Belongs to the Maf family.</text>
</comment>
<comment type="cofactor">
    <cofactor evidence="5">
        <name>a divalent metal cation</name>
        <dbReference type="ChEBI" id="CHEBI:60240"/>
    </cofactor>
</comment>
<keyword evidence="2 5" id="KW-0963">Cytoplasm</keyword>
<dbReference type="EMBL" id="CP001801">
    <property type="protein sequence ID" value="ACX96633.1"/>
    <property type="molecule type" value="Genomic_DNA"/>
</dbReference>
<dbReference type="GO" id="GO:0009117">
    <property type="term" value="P:nucleotide metabolic process"/>
    <property type="evidence" value="ECO:0007669"/>
    <property type="project" value="UniProtKB-KW"/>
</dbReference>
<dbReference type="PIRSF" id="PIRSF006305">
    <property type="entry name" value="Maf"/>
    <property type="match status" value="1"/>
</dbReference>
<comment type="caution">
    <text evidence="5">Lacks conserved residue(s) required for the propagation of feature annotation.</text>
</comment>
<dbReference type="NCBIfam" id="TIGR00172">
    <property type="entry name" value="maf"/>
    <property type="match status" value="1"/>
</dbReference>
<evidence type="ECO:0000256" key="4">
    <source>
        <dbReference type="ARBA" id="ARBA00023080"/>
    </source>
</evidence>
<dbReference type="eggNOG" id="COG0424">
    <property type="taxonomic scope" value="Bacteria"/>
</dbReference>
<dbReference type="Proteomes" id="UP000009102">
    <property type="component" value="Chromosome"/>
</dbReference>
<comment type="function">
    <text evidence="5">Nucleoside triphosphate pyrophosphatase. May have a dual role in cell division arrest and in preventing the incorporation of modified nucleotides into cellular nucleic acids.</text>
</comment>
<dbReference type="Pfam" id="PF02545">
    <property type="entry name" value="Maf"/>
    <property type="match status" value="1"/>
</dbReference>
<evidence type="ECO:0000256" key="2">
    <source>
        <dbReference type="ARBA" id="ARBA00022490"/>
    </source>
</evidence>
<dbReference type="HAMAP" id="MF_00528">
    <property type="entry name" value="Maf"/>
    <property type="match status" value="1"/>
</dbReference>
<dbReference type="PANTHER" id="PTHR43213:SF10">
    <property type="entry name" value="7-METHYL-GTP PYROPHOSPHATASE"/>
    <property type="match status" value="1"/>
</dbReference>
<feature type="active site" description="Proton acceptor" evidence="5">
    <location>
        <position position="74"/>
    </location>
</feature>
<evidence type="ECO:0000313" key="6">
    <source>
        <dbReference type="EMBL" id="ACX96633.1"/>
    </source>
</evidence>
<dbReference type="RefSeq" id="WP_012824666.1">
    <property type="nucleotide sequence ID" value="NC_013422.1"/>
</dbReference>
<dbReference type="InterPro" id="IPR029001">
    <property type="entry name" value="ITPase-like_fam"/>
</dbReference>
<comment type="catalytic activity">
    <reaction evidence="5">
        <text>a 2'-deoxyribonucleoside 5'-triphosphate + H2O = a 2'-deoxyribonucleoside 5'-phosphate + diphosphate + H(+)</text>
        <dbReference type="Rhea" id="RHEA:44644"/>
        <dbReference type="ChEBI" id="CHEBI:15377"/>
        <dbReference type="ChEBI" id="CHEBI:15378"/>
        <dbReference type="ChEBI" id="CHEBI:33019"/>
        <dbReference type="ChEBI" id="CHEBI:61560"/>
        <dbReference type="ChEBI" id="CHEBI:65317"/>
        <dbReference type="EC" id="3.6.1.9"/>
    </reaction>
</comment>
<comment type="subcellular location">
    <subcellularLocation>
        <location evidence="1 5">Cytoplasm</location>
    </subcellularLocation>
</comment>
<reference evidence="6 7" key="1">
    <citation type="submission" date="2009-10" db="EMBL/GenBank/DDBJ databases">
        <title>Complete sequence of Halothiobacillus neapolitanus c2.</title>
        <authorList>
            <consortium name="US DOE Joint Genome Institute"/>
            <person name="Lucas S."/>
            <person name="Copeland A."/>
            <person name="Lapidus A."/>
            <person name="Glavina del Rio T."/>
            <person name="Tice H."/>
            <person name="Bruce D."/>
            <person name="Goodwin L."/>
            <person name="Pitluck S."/>
            <person name="Davenport K."/>
            <person name="Brettin T."/>
            <person name="Detter J.C."/>
            <person name="Han C."/>
            <person name="Tapia R."/>
            <person name="Larimer F."/>
            <person name="Land M."/>
            <person name="Hauser L."/>
            <person name="Kyrpides N."/>
            <person name="Mikhailova N."/>
            <person name="Kerfeld C."/>
            <person name="Cannon G."/>
            <person name="Heinhort S."/>
        </authorList>
    </citation>
    <scope>NUCLEOTIDE SEQUENCE [LARGE SCALE GENOMIC DNA]</scope>
    <source>
        <strain evidence="7">ATCC 23641 / c2</strain>
    </source>
</reference>
<accession>D0L1R0</accession>
<organism evidence="6 7">
    <name type="scientific">Halothiobacillus neapolitanus (strain ATCC 23641 / DSM 15147 / CIP 104769 / NCIMB 8539 / c2)</name>
    <name type="common">Thiobacillus neapolitanus</name>
    <dbReference type="NCBI Taxonomy" id="555778"/>
    <lineage>
        <taxon>Bacteria</taxon>
        <taxon>Pseudomonadati</taxon>
        <taxon>Pseudomonadota</taxon>
        <taxon>Gammaproteobacteria</taxon>
        <taxon>Chromatiales</taxon>
        <taxon>Halothiobacillaceae</taxon>
        <taxon>Halothiobacillus</taxon>
    </lineage>
</organism>
<dbReference type="KEGG" id="hna:Hneap_1810"/>
<evidence type="ECO:0000313" key="7">
    <source>
        <dbReference type="Proteomes" id="UP000009102"/>
    </source>
</evidence>
<keyword evidence="4 5" id="KW-0546">Nucleotide metabolism</keyword>